<proteinExistence type="predicted"/>
<keyword evidence="9" id="KW-1185">Reference proteome</keyword>
<feature type="disulfide bond" evidence="5">
    <location>
        <begin position="245"/>
        <end position="256"/>
    </location>
</feature>
<evidence type="ECO:0000256" key="5">
    <source>
        <dbReference type="PIRSR" id="PIRSR637359-3"/>
    </source>
</evidence>
<dbReference type="OMA" id="TQIYFNK"/>
<reference evidence="8" key="3">
    <citation type="submission" date="2015-06" db="UniProtKB">
        <authorList>
            <consortium name="EnsemblMetazoa"/>
        </authorList>
    </citation>
    <scope>IDENTIFICATION</scope>
</reference>
<reference evidence="9" key="1">
    <citation type="submission" date="2012-12" db="EMBL/GenBank/DDBJ databases">
        <authorList>
            <person name="Hellsten U."/>
            <person name="Grimwood J."/>
            <person name="Chapman J.A."/>
            <person name="Shapiro H."/>
            <person name="Aerts A."/>
            <person name="Otillar R.P."/>
            <person name="Terry A.Y."/>
            <person name="Boore J.L."/>
            <person name="Simakov O."/>
            <person name="Marletaz F."/>
            <person name="Cho S.-J."/>
            <person name="Edsinger-Gonzales E."/>
            <person name="Havlak P."/>
            <person name="Kuo D.-H."/>
            <person name="Larsson T."/>
            <person name="Lv J."/>
            <person name="Arendt D."/>
            <person name="Savage R."/>
            <person name="Osoegawa K."/>
            <person name="de Jong P."/>
            <person name="Lindberg D.R."/>
            <person name="Seaver E.C."/>
            <person name="Weisblat D.A."/>
            <person name="Putnam N.H."/>
            <person name="Grigoriev I.V."/>
            <person name="Rokhsar D.S."/>
        </authorList>
    </citation>
    <scope>NUCLEOTIDE SEQUENCE</scope>
    <source>
        <strain evidence="9">I ESC-2004</strain>
    </source>
</reference>
<keyword evidence="6" id="KW-0732">Signal</keyword>
<dbReference type="AlphaFoldDB" id="X2BAQ2"/>
<reference evidence="9" key="2">
    <citation type="journal article" date="2013" name="Nature">
        <title>Insights into bilaterian evolution from three spiralian genomes.</title>
        <authorList>
            <person name="Simakov O."/>
            <person name="Marletaz F."/>
            <person name="Cho S.J."/>
            <person name="Edsinger-Gonzales E."/>
            <person name="Havlak P."/>
            <person name="Hellsten U."/>
            <person name="Kuo D.H."/>
            <person name="Larsson T."/>
            <person name="Lv J."/>
            <person name="Arendt D."/>
            <person name="Savage R."/>
            <person name="Osoegawa K."/>
            <person name="de Jong P."/>
            <person name="Grimwood J."/>
            <person name="Chapman J.A."/>
            <person name="Shapiro H."/>
            <person name="Aerts A."/>
            <person name="Otillar R.P."/>
            <person name="Terry A.Y."/>
            <person name="Boore J.L."/>
            <person name="Grigoriev I.V."/>
            <person name="Lindberg D.R."/>
            <person name="Seaver E.C."/>
            <person name="Weisblat D.A."/>
            <person name="Putnam N.H."/>
            <person name="Rokhsar D.S."/>
        </authorList>
    </citation>
    <scope>NUCLEOTIDE SEQUENCE</scope>
    <source>
        <strain evidence="9">I ESC-2004</strain>
    </source>
</reference>
<evidence type="ECO:0000313" key="8">
    <source>
        <dbReference type="EnsemblMetazoa" id="CapteP89088"/>
    </source>
</evidence>
<dbReference type="PANTHER" id="PTHR10605">
    <property type="entry name" value="HEPARAN SULFATE SULFOTRANSFERASE"/>
    <property type="match status" value="1"/>
</dbReference>
<evidence type="ECO:0000256" key="4">
    <source>
        <dbReference type="PIRSR" id="PIRSR637359-2"/>
    </source>
</evidence>
<dbReference type="HOGENOM" id="CLU_017703_0_0_1"/>
<feature type="binding site" evidence="4">
    <location>
        <position position="142"/>
    </location>
    <ligand>
        <name>3'-phosphoadenylyl sulfate</name>
        <dbReference type="ChEBI" id="CHEBI:58339"/>
    </ligand>
</feature>
<feature type="binding site" evidence="4">
    <location>
        <begin position="51"/>
        <end position="55"/>
    </location>
    <ligand>
        <name>3'-phosphoadenylyl sulfate</name>
        <dbReference type="ChEBI" id="CHEBI:58339"/>
    </ligand>
</feature>
<dbReference type="Gene3D" id="3.40.50.300">
    <property type="entry name" value="P-loop containing nucleotide triphosphate hydrolases"/>
    <property type="match status" value="1"/>
</dbReference>
<evidence type="ECO:0000256" key="3">
    <source>
        <dbReference type="PIRSR" id="PIRSR637359-1"/>
    </source>
</evidence>
<feature type="binding site" evidence="4">
    <location>
        <begin position="261"/>
        <end position="265"/>
    </location>
    <ligand>
        <name>3'-phosphoadenylyl sulfate</name>
        <dbReference type="ChEBI" id="CHEBI:58339"/>
    </ligand>
</feature>
<feature type="domain" description="Sulfotransferase" evidence="7">
    <location>
        <begin position="42"/>
        <end position="281"/>
    </location>
</feature>
<feature type="signal peptide" evidence="6">
    <location>
        <begin position="1"/>
        <end position="23"/>
    </location>
</feature>
<organism evidence="8 9">
    <name type="scientific">Capitella teleta</name>
    <name type="common">Polychaete worm</name>
    <dbReference type="NCBI Taxonomy" id="283909"/>
    <lineage>
        <taxon>Eukaryota</taxon>
        <taxon>Metazoa</taxon>
        <taxon>Spiralia</taxon>
        <taxon>Lophotrochozoa</taxon>
        <taxon>Annelida</taxon>
        <taxon>Polychaeta</taxon>
        <taxon>Sedentaria</taxon>
        <taxon>Scolecida</taxon>
        <taxon>Capitellidae</taxon>
        <taxon>Capitella</taxon>
    </lineage>
</organism>
<feature type="chain" id="PRO_5004948449" description="Sulfotransferase domain-containing protein" evidence="6">
    <location>
        <begin position="24"/>
        <end position="300"/>
    </location>
</feature>
<evidence type="ECO:0000259" key="7">
    <source>
        <dbReference type="Pfam" id="PF00685"/>
    </source>
</evidence>
<dbReference type="InterPro" id="IPR037359">
    <property type="entry name" value="NST/OST"/>
</dbReference>
<dbReference type="InterPro" id="IPR027417">
    <property type="entry name" value="P-loop_NTPase"/>
</dbReference>
<accession>X2BAQ2</accession>
<dbReference type="GO" id="GO:0008467">
    <property type="term" value="F:[heparan sulfate]-glucosamine 3-sulfotransferase activity"/>
    <property type="evidence" value="ECO:0007669"/>
    <property type="project" value="TreeGrafter"/>
</dbReference>
<dbReference type="Pfam" id="PF00685">
    <property type="entry name" value="Sulfotransfer_1"/>
    <property type="match status" value="1"/>
</dbReference>
<dbReference type="Proteomes" id="UP000014760">
    <property type="component" value="Unassembled WGS sequence"/>
</dbReference>
<keyword evidence="1" id="KW-0808">Transferase</keyword>
<feature type="active site" description="For sulfotransferase activity" evidence="3">
    <location>
        <position position="51"/>
    </location>
</feature>
<evidence type="ECO:0000256" key="6">
    <source>
        <dbReference type="SAM" id="SignalP"/>
    </source>
</evidence>
<feature type="binding site" evidence="4">
    <location>
        <position position="244"/>
    </location>
    <ligand>
        <name>3'-phosphoadenylyl sulfate</name>
        <dbReference type="ChEBI" id="CHEBI:58339"/>
    </ligand>
</feature>
<keyword evidence="5" id="KW-1015">Disulfide bond</keyword>
<name>X2BAQ2_CAPTE</name>
<feature type="binding site" evidence="4">
    <location>
        <position position="134"/>
    </location>
    <ligand>
        <name>3'-phosphoadenylyl sulfate</name>
        <dbReference type="ChEBI" id="CHEBI:58339"/>
    </ligand>
</feature>
<dbReference type="OrthoDB" id="411451at2759"/>
<evidence type="ECO:0000256" key="1">
    <source>
        <dbReference type="ARBA" id="ARBA00022679"/>
    </source>
</evidence>
<keyword evidence="2" id="KW-0325">Glycoprotein</keyword>
<evidence type="ECO:0000256" key="2">
    <source>
        <dbReference type="ARBA" id="ARBA00023180"/>
    </source>
</evidence>
<dbReference type="PANTHER" id="PTHR10605:SF65">
    <property type="entry name" value="GH20068P"/>
    <property type="match status" value="1"/>
</dbReference>
<protein>
    <recommendedName>
        <fullName evidence="7">Sulfotransferase domain-containing protein</fullName>
    </recommendedName>
</protein>
<sequence length="300" mass="34839">MTWPTALTVTVVLLSQLLLNALGAALSESSSEQAPDERRVLPQAIVIGVRKCGTRALLEFLGMHPQIKIAPDEVHFFDKDDRYERGLEWYRQQMPMSSPGQLTMEKSPAYFISPTAPGRIQSMNHTVKLLVILRNPITRVISDYTQTFTKKRSRNESCVPIEDLVIDSFSGEVNLRYKPIDISIYHQHWARWMMKFPRHQIHIVDGDRMIVDPLSELIQVERFLGVKPFLTTDNFMFNATRHFYCMRKPGRATEHCLGFSKGRTHPQLKPTVHQKLKDFFRLHNNLFYQLSGREFHWDAT</sequence>
<dbReference type="SUPFAM" id="SSF52540">
    <property type="entry name" value="P-loop containing nucleoside triphosphate hydrolases"/>
    <property type="match status" value="1"/>
</dbReference>
<dbReference type="EnsemblMetazoa" id="CapteT89088">
    <property type="protein sequence ID" value="CapteP89088"/>
    <property type="gene ID" value="CapteG89088"/>
</dbReference>
<dbReference type="FunFam" id="3.40.50.300:FF:002997">
    <property type="entry name" value="Sulfotransferase"/>
    <property type="match status" value="1"/>
</dbReference>
<dbReference type="InterPro" id="IPR000863">
    <property type="entry name" value="Sulfotransferase_dom"/>
</dbReference>
<dbReference type="EMBL" id="AMQN01000428">
    <property type="status" value="NOT_ANNOTATED_CDS"/>
    <property type="molecule type" value="Genomic_DNA"/>
</dbReference>
<evidence type="ECO:0000313" key="9">
    <source>
        <dbReference type="Proteomes" id="UP000014760"/>
    </source>
</evidence>